<name>A0A1J6W7M0_9BACI</name>
<comment type="caution">
    <text evidence="2">The sequence shown here is derived from an EMBL/GenBank/DDBJ whole genome shotgun (WGS) entry which is preliminary data.</text>
</comment>
<proteinExistence type="predicted"/>
<dbReference type="InterPro" id="IPR011051">
    <property type="entry name" value="RmlC_Cupin_sf"/>
</dbReference>
<dbReference type="InterPro" id="IPR014710">
    <property type="entry name" value="RmlC-like_jellyroll"/>
</dbReference>
<protein>
    <submittedName>
        <fullName evidence="2">Cupin</fullName>
    </submittedName>
</protein>
<evidence type="ECO:0000313" key="2">
    <source>
        <dbReference type="EMBL" id="OIU72708.1"/>
    </source>
</evidence>
<dbReference type="PANTHER" id="PTHR40112:SF1">
    <property type="entry name" value="H2HPP ISOMERASE"/>
    <property type="match status" value="1"/>
</dbReference>
<dbReference type="EMBL" id="MINN01000072">
    <property type="protein sequence ID" value="OIU72708.1"/>
    <property type="molecule type" value="Genomic_DNA"/>
</dbReference>
<dbReference type="OrthoDB" id="9811153at2"/>
<evidence type="ECO:0000259" key="1">
    <source>
        <dbReference type="Pfam" id="PF07883"/>
    </source>
</evidence>
<dbReference type="Pfam" id="PF07883">
    <property type="entry name" value="Cupin_2"/>
    <property type="match status" value="1"/>
</dbReference>
<dbReference type="Gene3D" id="2.60.120.10">
    <property type="entry name" value="Jelly Rolls"/>
    <property type="match status" value="1"/>
</dbReference>
<dbReference type="InterPro" id="IPR025499">
    <property type="entry name" value="KdgF"/>
</dbReference>
<dbReference type="Proteomes" id="UP000182062">
    <property type="component" value="Unassembled WGS sequence"/>
</dbReference>
<reference evidence="2 3" key="1">
    <citation type="submission" date="2016-09" db="EMBL/GenBank/DDBJ databases">
        <title>Bacillus aquimaris SAMM genome sequence reveals colonization and biosurfactant production capacities.</title>
        <authorList>
            <person name="Waghmode S.R."/>
            <person name="Suryavanshi M.V."/>
        </authorList>
    </citation>
    <scope>NUCLEOTIDE SEQUENCE [LARGE SCALE GENOMIC DNA]</scope>
    <source>
        <strain evidence="2 3">SAMM</strain>
    </source>
</reference>
<gene>
    <name evidence="2" type="ORF">BHE18_15050</name>
</gene>
<dbReference type="RefSeq" id="WP_071617236.1">
    <property type="nucleotide sequence ID" value="NZ_MINN01000072.1"/>
</dbReference>
<accession>A0A1J6W7M0</accession>
<dbReference type="AlphaFoldDB" id="A0A1J6W7M0"/>
<dbReference type="InterPro" id="IPR052535">
    <property type="entry name" value="Bacilysin_H2HPP_isomerase"/>
</dbReference>
<dbReference type="PIRSF" id="PIRSF029883">
    <property type="entry name" value="KdgF"/>
    <property type="match status" value="1"/>
</dbReference>
<dbReference type="SUPFAM" id="SSF51182">
    <property type="entry name" value="RmlC-like cupins"/>
    <property type="match status" value="1"/>
</dbReference>
<dbReference type="PANTHER" id="PTHR40112">
    <property type="entry name" value="H2HPP ISOMERASE"/>
    <property type="match status" value="1"/>
</dbReference>
<dbReference type="InterPro" id="IPR013096">
    <property type="entry name" value="Cupin_2"/>
</dbReference>
<organism evidence="2 3">
    <name type="scientific">Rossellomorea aquimaris</name>
    <dbReference type="NCBI Taxonomy" id="189382"/>
    <lineage>
        <taxon>Bacteria</taxon>
        <taxon>Bacillati</taxon>
        <taxon>Bacillota</taxon>
        <taxon>Bacilli</taxon>
        <taxon>Bacillales</taxon>
        <taxon>Bacillaceae</taxon>
        <taxon>Rossellomorea</taxon>
    </lineage>
</organism>
<keyword evidence="3" id="KW-1185">Reference proteome</keyword>
<sequence length="93" mass="10549">MVKREVLSSEGSMMLVKVELAEGFVGDIDQHPEEQLSFIEKGQVEFEVDGEKRILNVGDTQYIPSSVQHRVKVIEECVILDMFTPVRKDLLEG</sequence>
<feature type="domain" description="Cupin type-2" evidence="1">
    <location>
        <begin position="18"/>
        <end position="82"/>
    </location>
</feature>
<evidence type="ECO:0000313" key="3">
    <source>
        <dbReference type="Proteomes" id="UP000182062"/>
    </source>
</evidence>
<dbReference type="CDD" id="cd02238">
    <property type="entry name" value="cupin_KdgF"/>
    <property type="match status" value="1"/>
</dbReference>